<keyword evidence="3" id="KW-1185">Reference proteome</keyword>
<reference evidence="2 3" key="1">
    <citation type="submission" date="2021-11" db="EMBL/GenBank/DDBJ databases">
        <title>Black yeast isolated from Biological Soil Crust.</title>
        <authorList>
            <person name="Kurbessoian T."/>
        </authorList>
    </citation>
    <scope>NUCLEOTIDE SEQUENCE [LARGE SCALE GENOMIC DNA]</scope>
    <source>
        <strain evidence="2 3">CCFEE 5522</strain>
    </source>
</reference>
<comment type="caution">
    <text evidence="2">The sequence shown here is derived from an EMBL/GenBank/DDBJ whole genome shotgun (WGS) entry which is preliminary data.</text>
</comment>
<feature type="domain" description="Heterokaryon incompatibility" evidence="1">
    <location>
        <begin position="1"/>
        <end position="95"/>
    </location>
</feature>
<evidence type="ECO:0000313" key="3">
    <source>
        <dbReference type="Proteomes" id="UP001324427"/>
    </source>
</evidence>
<dbReference type="InterPro" id="IPR010730">
    <property type="entry name" value="HET"/>
</dbReference>
<dbReference type="Pfam" id="PF06985">
    <property type="entry name" value="HET"/>
    <property type="match status" value="1"/>
</dbReference>
<sequence>MEIVRQLGVRYLWVDRLCILQNHERTRSQVEIMNHIYSGAYVTLIAAASGGMRTRPGEKIMSHVGHSGGGYPKQMQLYGRLLDTQWATRGWTFQEQILCKRAIVFIDEYACQAGTTDENSISNEAMFKPQQPARREVMTTTTQIWDR</sequence>
<gene>
    <name evidence="2" type="ORF">LTR36_001461</name>
</gene>
<dbReference type="PANTHER" id="PTHR33112">
    <property type="entry name" value="DOMAIN PROTEIN, PUTATIVE-RELATED"/>
    <property type="match status" value="1"/>
</dbReference>
<feature type="non-terminal residue" evidence="2">
    <location>
        <position position="147"/>
    </location>
</feature>
<evidence type="ECO:0000259" key="1">
    <source>
        <dbReference type="Pfam" id="PF06985"/>
    </source>
</evidence>
<proteinExistence type="predicted"/>
<accession>A0AAV9J4F3</accession>
<dbReference type="EMBL" id="JAVFHQ010000122">
    <property type="protein sequence ID" value="KAK4539131.1"/>
    <property type="molecule type" value="Genomic_DNA"/>
</dbReference>
<dbReference type="PANTHER" id="PTHR33112:SF1">
    <property type="entry name" value="HETEROKARYON INCOMPATIBILITY DOMAIN-CONTAINING PROTEIN"/>
    <property type="match status" value="1"/>
</dbReference>
<evidence type="ECO:0000313" key="2">
    <source>
        <dbReference type="EMBL" id="KAK4539131.1"/>
    </source>
</evidence>
<protein>
    <recommendedName>
        <fullName evidence="1">Heterokaryon incompatibility domain-containing protein</fullName>
    </recommendedName>
</protein>
<dbReference type="Proteomes" id="UP001324427">
    <property type="component" value="Unassembled WGS sequence"/>
</dbReference>
<name>A0AAV9J4F3_9PEZI</name>
<dbReference type="AlphaFoldDB" id="A0AAV9J4F3"/>
<organism evidence="2 3">
    <name type="scientific">Oleoguttula mirabilis</name>
    <dbReference type="NCBI Taxonomy" id="1507867"/>
    <lineage>
        <taxon>Eukaryota</taxon>
        <taxon>Fungi</taxon>
        <taxon>Dikarya</taxon>
        <taxon>Ascomycota</taxon>
        <taxon>Pezizomycotina</taxon>
        <taxon>Dothideomycetes</taxon>
        <taxon>Dothideomycetidae</taxon>
        <taxon>Mycosphaerellales</taxon>
        <taxon>Teratosphaeriaceae</taxon>
        <taxon>Oleoguttula</taxon>
    </lineage>
</organism>